<gene>
    <name evidence="2" type="ORF">GCM10011583_57700</name>
</gene>
<sequence>MSTLNFTRIILRCDGCLKRHGDPHGHGSAREARVAAYIDGWRFPSTARADGSPGSGSSDVCPDCLPTWEPQGYLARPSRSRRLRVDESPRPTSESSP</sequence>
<reference evidence="3" key="1">
    <citation type="journal article" date="2019" name="Int. J. Syst. Evol. Microbiol.">
        <title>The Global Catalogue of Microorganisms (GCM) 10K type strain sequencing project: providing services to taxonomists for standard genome sequencing and annotation.</title>
        <authorList>
            <consortium name="The Broad Institute Genomics Platform"/>
            <consortium name="The Broad Institute Genome Sequencing Center for Infectious Disease"/>
            <person name="Wu L."/>
            <person name="Ma J."/>
        </authorList>
    </citation>
    <scope>NUCLEOTIDE SEQUENCE [LARGE SCALE GENOMIC DNA]</scope>
    <source>
        <strain evidence="3">CGMCC 4.7275</strain>
    </source>
</reference>
<feature type="region of interest" description="Disordered" evidence="1">
    <location>
        <begin position="75"/>
        <end position="97"/>
    </location>
</feature>
<evidence type="ECO:0000256" key="1">
    <source>
        <dbReference type="SAM" id="MobiDB-lite"/>
    </source>
</evidence>
<accession>A0ABQ2ENR5</accession>
<dbReference type="Proteomes" id="UP000660265">
    <property type="component" value="Unassembled WGS sequence"/>
</dbReference>
<evidence type="ECO:0000313" key="2">
    <source>
        <dbReference type="EMBL" id="GGK18281.1"/>
    </source>
</evidence>
<organism evidence="2 3">
    <name type="scientific">Streptomyces camponoticapitis</name>
    <dbReference type="NCBI Taxonomy" id="1616125"/>
    <lineage>
        <taxon>Bacteria</taxon>
        <taxon>Bacillati</taxon>
        <taxon>Actinomycetota</taxon>
        <taxon>Actinomycetes</taxon>
        <taxon>Kitasatosporales</taxon>
        <taxon>Streptomycetaceae</taxon>
        <taxon>Streptomyces</taxon>
    </lineage>
</organism>
<comment type="caution">
    <text evidence="2">The sequence shown here is derived from an EMBL/GenBank/DDBJ whole genome shotgun (WGS) entry which is preliminary data.</text>
</comment>
<proteinExistence type="predicted"/>
<evidence type="ECO:0000313" key="3">
    <source>
        <dbReference type="Proteomes" id="UP000660265"/>
    </source>
</evidence>
<keyword evidence="3" id="KW-1185">Reference proteome</keyword>
<name>A0ABQ2ENR5_9ACTN</name>
<protein>
    <submittedName>
        <fullName evidence="2">Uncharacterized protein</fullName>
    </submittedName>
</protein>
<dbReference type="RefSeq" id="WP_189110507.1">
    <property type="nucleotide sequence ID" value="NZ_BMMV01000023.1"/>
</dbReference>
<dbReference type="EMBL" id="BMMV01000023">
    <property type="protein sequence ID" value="GGK18281.1"/>
    <property type="molecule type" value="Genomic_DNA"/>
</dbReference>